<accession>A0A7C9RAU4</accession>
<dbReference type="GO" id="GO:0048027">
    <property type="term" value="F:mRNA 5'-UTR binding"/>
    <property type="evidence" value="ECO:0007669"/>
    <property type="project" value="UniProtKB-UniRule"/>
</dbReference>
<protein>
    <recommendedName>
        <fullName evidence="4">Probable flagellum biosynthesis repressor protein FlbT</fullName>
    </recommendedName>
</protein>
<keyword evidence="5" id="KW-0969">Cilium</keyword>
<evidence type="ECO:0000313" key="6">
    <source>
        <dbReference type="Proteomes" id="UP000481252"/>
    </source>
</evidence>
<evidence type="ECO:0000256" key="3">
    <source>
        <dbReference type="ARBA" id="ARBA00022884"/>
    </source>
</evidence>
<reference evidence="5 6" key="1">
    <citation type="submission" date="2020-02" db="EMBL/GenBank/DDBJ databases">
        <title>Genome sequence of the type strain CGMCC 1.15528 of Mesorhizobium zhangyense.</title>
        <authorList>
            <person name="Gao J."/>
            <person name="Sun J."/>
        </authorList>
    </citation>
    <scope>NUCLEOTIDE SEQUENCE [LARGE SCALE GENOMIC DNA]</scope>
    <source>
        <strain evidence="5 6">CGMCC 1.15528</strain>
    </source>
</reference>
<name>A0A7C9RAU4_9HYPH</name>
<dbReference type="Proteomes" id="UP000481252">
    <property type="component" value="Unassembled WGS sequence"/>
</dbReference>
<comment type="caution">
    <text evidence="5">The sequence shown here is derived from an EMBL/GenBank/DDBJ whole genome shotgun (WGS) entry which is preliminary data.</text>
</comment>
<evidence type="ECO:0000256" key="2">
    <source>
        <dbReference type="ARBA" id="ARBA00022795"/>
    </source>
</evidence>
<dbReference type="AlphaFoldDB" id="A0A7C9RAU4"/>
<proteinExistence type="inferred from homology"/>
<dbReference type="GO" id="GO:1902209">
    <property type="term" value="P:negative regulation of bacterial-type flagellum assembly"/>
    <property type="evidence" value="ECO:0007669"/>
    <property type="project" value="UniProtKB-UniRule"/>
</dbReference>
<dbReference type="Pfam" id="PF07378">
    <property type="entry name" value="FlbT"/>
    <property type="match status" value="1"/>
</dbReference>
<dbReference type="GO" id="GO:0006402">
    <property type="term" value="P:mRNA catabolic process"/>
    <property type="evidence" value="ECO:0007669"/>
    <property type="project" value="InterPro"/>
</dbReference>
<keyword evidence="1 4" id="KW-0678">Repressor</keyword>
<keyword evidence="2 4" id="KW-1005">Bacterial flagellum biogenesis</keyword>
<dbReference type="GO" id="GO:0044781">
    <property type="term" value="P:bacterial-type flagellum organization"/>
    <property type="evidence" value="ECO:0007669"/>
    <property type="project" value="UniProtKB-KW"/>
</dbReference>
<organism evidence="5 6">
    <name type="scientific">Mesorhizobium zhangyense</name>
    <dbReference type="NCBI Taxonomy" id="1776730"/>
    <lineage>
        <taxon>Bacteria</taxon>
        <taxon>Pseudomonadati</taxon>
        <taxon>Pseudomonadota</taxon>
        <taxon>Alphaproteobacteria</taxon>
        <taxon>Hyphomicrobiales</taxon>
        <taxon>Phyllobacteriaceae</taxon>
        <taxon>Mesorhizobium</taxon>
    </lineage>
</organism>
<keyword evidence="6" id="KW-1185">Reference proteome</keyword>
<evidence type="ECO:0000256" key="1">
    <source>
        <dbReference type="ARBA" id="ARBA00022491"/>
    </source>
</evidence>
<dbReference type="PIRSF" id="PIRSF009533">
    <property type="entry name" value="FlbT"/>
    <property type="match status" value="1"/>
</dbReference>
<comment type="similarity">
    <text evidence="4">Belongs to the FlbT family.</text>
</comment>
<dbReference type="HAMAP" id="MF_00783">
    <property type="entry name" value="FlbT"/>
    <property type="match status" value="1"/>
</dbReference>
<evidence type="ECO:0000256" key="4">
    <source>
        <dbReference type="HAMAP-Rule" id="MF_00783"/>
    </source>
</evidence>
<gene>
    <name evidence="4 5" type="primary">flbT</name>
    <name evidence="5" type="ORF">G6N74_24505</name>
</gene>
<dbReference type="RefSeq" id="WP_165120633.1">
    <property type="nucleotide sequence ID" value="NZ_JAAKZG010000014.1"/>
</dbReference>
<dbReference type="InterPro" id="IPR009967">
    <property type="entry name" value="Flagellum_FlbT"/>
</dbReference>
<comment type="function">
    <text evidence="4">Has a post-transcriptional repressor function in flagellum biogenesis. Associates with the 5'-UTR of fljK mRNA and promotes its degradation.</text>
</comment>
<keyword evidence="3 4" id="KW-0694">RNA-binding</keyword>
<dbReference type="EMBL" id="JAAKZG010000014">
    <property type="protein sequence ID" value="NGN44236.1"/>
    <property type="molecule type" value="Genomic_DNA"/>
</dbReference>
<keyword evidence="5" id="KW-0966">Cell projection</keyword>
<keyword evidence="5" id="KW-0282">Flagellum</keyword>
<sequence>MKSTLKISLKPNEKIYINGAVIKVDRKVSLELLNDVQFLLESHVLQPDDASTPLRQLYFMIQIMLMEPTGGPQAREMFRQSLPLLLASFEDEEIRATLKQIDRMVSEDRVYEALKALRGLYRLEERALALEAPAASAPRPIAVGERY</sequence>
<evidence type="ECO:0000313" key="5">
    <source>
        <dbReference type="EMBL" id="NGN44236.1"/>
    </source>
</evidence>
<dbReference type="NCBIfam" id="NF001995">
    <property type="entry name" value="PRK00794.1-1"/>
    <property type="match status" value="1"/>
</dbReference>